<protein>
    <submittedName>
        <fullName evidence="1">Uncharacterized protein</fullName>
    </submittedName>
</protein>
<proteinExistence type="predicted"/>
<comment type="caution">
    <text evidence="1">The sequence shown here is derived from an EMBL/GenBank/DDBJ whole genome shotgun (WGS) entry which is preliminary data.</text>
</comment>
<dbReference type="Proteomes" id="UP000003213">
    <property type="component" value="Chromosome"/>
</dbReference>
<gene>
    <name evidence="1" type="ORF">PflSS101_0167</name>
</gene>
<sequence>MFNYMGGRFVSDKQVYELTIDDLDRYSVWFFPMDDTVEDELTVRPLAEQETCSDFQIIVRADFFGERHSVYRGYLYWNSNSAIECLKPVVLSDKGAVVNFWSGIVTPAWESSEFAGSIRSELPISYASESVFGLPSICGKLEGLYYLSDDQVCCVK</sequence>
<organism evidence="1 2">
    <name type="scientific">Pseudomonas lactis</name>
    <dbReference type="NCBI Taxonomy" id="1615674"/>
    <lineage>
        <taxon>Bacteria</taxon>
        <taxon>Pseudomonadati</taxon>
        <taxon>Pseudomonadota</taxon>
        <taxon>Gammaproteobacteria</taxon>
        <taxon>Pseudomonadales</taxon>
        <taxon>Pseudomonadaceae</taxon>
        <taxon>Pseudomonas</taxon>
    </lineage>
</organism>
<reference evidence="1 2" key="1">
    <citation type="journal article" date="2012" name="PLoS Genet.">
        <title>Comparative Genomics of Plant-Associated Pseudomonas spp.: Insights into Diversity and Inheritance of Traits Involved in Multitrophic Interactions.</title>
        <authorList>
            <person name="Loper J.E."/>
            <person name="Hassan K.A."/>
            <person name="Mavrodi D.V."/>
            <person name="Davis E.W.II."/>
            <person name="Lim C.K."/>
            <person name="Shaffer B.T."/>
            <person name="Elbourne L.D."/>
            <person name="Stockwell V.O."/>
            <person name="Hartney S.L."/>
            <person name="Breakwell K."/>
            <person name="Henkels M.D."/>
            <person name="Tetu S.G."/>
            <person name="Rangel L.I."/>
            <person name="Kidarsa T.A."/>
            <person name="Wilson N.L."/>
            <person name="van de Mortel J.E."/>
            <person name="Song C."/>
            <person name="Blumhagen R."/>
            <person name="Radune D."/>
            <person name="Hostetler J.B."/>
            <person name="Brinkac L.M."/>
            <person name="Durkin A.S."/>
            <person name="Kluepfel D.A."/>
            <person name="Wechter W.P."/>
            <person name="Anderson A.J."/>
            <person name="Kim Y.C."/>
            <person name="Pierson L.S.III."/>
            <person name="Pierson E.A."/>
            <person name="Lindow S.E."/>
            <person name="Kobayashi D.Y."/>
            <person name="Raaijmakers J.M."/>
            <person name="Weller D.M."/>
            <person name="Thomashow L.S."/>
            <person name="Allen A.E."/>
            <person name="Paulsen I.T."/>
        </authorList>
    </citation>
    <scope>NUCLEOTIDE SEQUENCE [LARGE SCALE GENOMIC DNA]</scope>
    <source>
        <strain evidence="1 2">SS101</strain>
    </source>
</reference>
<evidence type="ECO:0000313" key="1">
    <source>
        <dbReference type="EMBL" id="EIK63962.1"/>
    </source>
</evidence>
<dbReference type="EMBL" id="AHPN01000001">
    <property type="protein sequence ID" value="EIK63962.1"/>
    <property type="molecule type" value="Genomic_DNA"/>
</dbReference>
<name>I4KGX2_9PSED</name>
<dbReference type="HOGENOM" id="CLU_1766411_0_0_6"/>
<dbReference type="AlphaFoldDB" id="I4KGX2"/>
<evidence type="ECO:0000313" key="2">
    <source>
        <dbReference type="Proteomes" id="UP000003213"/>
    </source>
</evidence>
<accession>I4KGX2</accession>